<accession>A0A0V0YQT6</accession>
<keyword evidence="3" id="KW-1185">Reference proteome</keyword>
<reference evidence="2 3" key="1">
    <citation type="submission" date="2015-01" db="EMBL/GenBank/DDBJ databases">
        <title>Evolution of Trichinella species and genotypes.</title>
        <authorList>
            <person name="Korhonen P.K."/>
            <person name="Edoardo P."/>
            <person name="Giuseppe L.R."/>
            <person name="Gasser R.B."/>
        </authorList>
    </citation>
    <scope>NUCLEOTIDE SEQUENCE [LARGE SCALE GENOMIC DNA]</scope>
    <source>
        <strain evidence="2">ISS3</strain>
    </source>
</reference>
<organism evidence="2 3">
    <name type="scientific">Trichinella spiralis</name>
    <name type="common">Trichina worm</name>
    <dbReference type="NCBI Taxonomy" id="6334"/>
    <lineage>
        <taxon>Eukaryota</taxon>
        <taxon>Metazoa</taxon>
        <taxon>Ecdysozoa</taxon>
        <taxon>Nematoda</taxon>
        <taxon>Enoplea</taxon>
        <taxon>Dorylaimia</taxon>
        <taxon>Trichinellida</taxon>
        <taxon>Trichinellidae</taxon>
        <taxon>Trichinella</taxon>
    </lineage>
</organism>
<keyword evidence="1" id="KW-1133">Transmembrane helix</keyword>
<feature type="transmembrane region" description="Helical" evidence="1">
    <location>
        <begin position="20"/>
        <end position="40"/>
    </location>
</feature>
<name>A0A0V0YQT6_TRISP</name>
<comment type="caution">
    <text evidence="2">The sequence shown here is derived from an EMBL/GenBank/DDBJ whole genome shotgun (WGS) entry which is preliminary data.</text>
</comment>
<dbReference type="AlphaFoldDB" id="A0A0V0YQT6"/>
<dbReference type="InParanoid" id="A0A0V0YQT6"/>
<proteinExistence type="predicted"/>
<evidence type="ECO:0000313" key="3">
    <source>
        <dbReference type="Proteomes" id="UP000054776"/>
    </source>
</evidence>
<dbReference type="Proteomes" id="UP000054776">
    <property type="component" value="Unassembled WGS sequence"/>
</dbReference>
<keyword evidence="1" id="KW-0472">Membrane</keyword>
<evidence type="ECO:0000313" key="2">
    <source>
        <dbReference type="EMBL" id="KRY02459.1"/>
    </source>
</evidence>
<gene>
    <name evidence="2" type="ORF">T01_3282</name>
</gene>
<evidence type="ECO:0000256" key="1">
    <source>
        <dbReference type="SAM" id="Phobius"/>
    </source>
</evidence>
<dbReference type="EMBL" id="JYDH01006184">
    <property type="protein sequence ID" value="KRY02459.1"/>
    <property type="molecule type" value="Genomic_DNA"/>
</dbReference>
<protein>
    <submittedName>
        <fullName evidence="2">Uncharacterized protein</fullName>
    </submittedName>
</protein>
<sequence>MEYNIEVLMSCSISLTFASYLLYMEISSMVLIFLFLQLVMV</sequence>
<keyword evidence="1" id="KW-0812">Transmembrane</keyword>